<dbReference type="EMBL" id="CP029346">
    <property type="protein sequence ID" value="AWL09476.1"/>
    <property type="molecule type" value="Genomic_DNA"/>
</dbReference>
<dbReference type="SUPFAM" id="SSF56300">
    <property type="entry name" value="Metallo-dependent phosphatases"/>
    <property type="match status" value="1"/>
</dbReference>
<dbReference type="PANTHER" id="PTHR45867:SF3">
    <property type="entry name" value="ACID PHOSPHATASE TYPE 7"/>
    <property type="match status" value="1"/>
</dbReference>
<keyword evidence="1" id="KW-0732">Signal</keyword>
<dbReference type="InterPro" id="IPR008963">
    <property type="entry name" value="Purple_acid_Pase-like_N"/>
</dbReference>
<reference evidence="4" key="1">
    <citation type="submission" date="2018-05" db="EMBL/GenBank/DDBJ databases">
        <title>Pseudarcicella sp. HME7025 Genome sequencing and assembly.</title>
        <authorList>
            <person name="Kim H."/>
            <person name="Kang H."/>
            <person name="Joh K."/>
        </authorList>
    </citation>
    <scope>NUCLEOTIDE SEQUENCE [LARGE SCALE GENOMIC DNA]</scope>
    <source>
        <strain evidence="4">HME7025</strain>
    </source>
</reference>
<dbReference type="RefSeq" id="WP_109323159.1">
    <property type="nucleotide sequence ID" value="NZ_CP029346.1"/>
</dbReference>
<dbReference type="OrthoDB" id="9809781at2"/>
<gene>
    <name evidence="3" type="ORF">HME7025_01623</name>
</gene>
<evidence type="ECO:0000313" key="3">
    <source>
        <dbReference type="EMBL" id="AWL09476.1"/>
    </source>
</evidence>
<keyword evidence="4" id="KW-1185">Reference proteome</keyword>
<proteinExistence type="predicted"/>
<dbReference type="SUPFAM" id="SSF49363">
    <property type="entry name" value="Purple acid phosphatase, N-terminal domain"/>
    <property type="match status" value="1"/>
</dbReference>
<accession>A0A2S2DVU9</accession>
<dbReference type="GO" id="GO:0046872">
    <property type="term" value="F:metal ion binding"/>
    <property type="evidence" value="ECO:0007669"/>
    <property type="project" value="InterPro"/>
</dbReference>
<dbReference type="Pfam" id="PF00149">
    <property type="entry name" value="Metallophos"/>
    <property type="match status" value="1"/>
</dbReference>
<dbReference type="KEGG" id="psez:HME7025_01623"/>
<name>A0A2S2DVU9_9BACT</name>
<dbReference type="AlphaFoldDB" id="A0A2S2DVU9"/>
<dbReference type="Proteomes" id="UP000245468">
    <property type="component" value="Chromosome"/>
</dbReference>
<evidence type="ECO:0000259" key="2">
    <source>
        <dbReference type="Pfam" id="PF00149"/>
    </source>
</evidence>
<feature type="domain" description="Calcineurin-like phosphoesterase" evidence="2">
    <location>
        <begin position="153"/>
        <end position="342"/>
    </location>
</feature>
<evidence type="ECO:0000256" key="1">
    <source>
        <dbReference type="ARBA" id="ARBA00022729"/>
    </source>
</evidence>
<dbReference type="InterPro" id="IPR004843">
    <property type="entry name" value="Calcineurin-like_PHP"/>
</dbReference>
<dbReference type="InterPro" id="IPR029052">
    <property type="entry name" value="Metallo-depent_PP-like"/>
</dbReference>
<dbReference type="GO" id="GO:0003993">
    <property type="term" value="F:acid phosphatase activity"/>
    <property type="evidence" value="ECO:0007669"/>
    <property type="project" value="InterPro"/>
</dbReference>
<dbReference type="Gene3D" id="3.60.21.10">
    <property type="match status" value="1"/>
</dbReference>
<evidence type="ECO:0000313" key="4">
    <source>
        <dbReference type="Proteomes" id="UP000245468"/>
    </source>
</evidence>
<sequence>MNLRKSIISAYYSSIGFISLFLILCTSTFSSAQKIIRYPYIQLAQSTSVLIRYRTDQAITSEISLSTDGKSFSPSIKSTSAQTEHSLPLNSLLPSTKYYYRVHLGDKEIVGDSSYFFKTAPSIGSKEKISIFSVGDMAAGDTQKKVYNAYLNYQKNNYTNIFLSLGDNVYCGGSDACWQDEFFNPYHTGRLLRQSALYPSVGNHDYDNQPFPYQQDEPNMAYFQNFTLPSKGELGGVPSTSEAYYSFDYGNAHFVCLDSYAWGKDNFRIFDQVNNIQLNWLKEDLKATKQDWKVVYFHYPVYTKGTYDSDVNGEIIKLRDYLTRVFDEYGVDLVMSGHSHVYERSRPLKGQYGLSSEFSPEKNWPFNSSGRYDGTDKSCAYVINNSDPSKKGTTYVVNGCGGQTAAHRFNWPHPVMEFSLDKRGGSMAVDIENNRLDAKFIDEDGAVIDQFTIFKEVNKVIKQTINAYDAIELKASWPAPANSYIWSTGDKSEKINLRPLKSSTYTVTDSQKCLQDQYEITVNPPLGTTNWEELISQPFDSLQIFDLLGRPWKSIQKEGVVDQHIMDGIPSGQYILEYHYQGKRFTLKLTH</sequence>
<organism evidence="3 4">
    <name type="scientific">Aquirufa nivalisilvae</name>
    <dbReference type="NCBI Taxonomy" id="2516557"/>
    <lineage>
        <taxon>Bacteria</taxon>
        <taxon>Pseudomonadati</taxon>
        <taxon>Bacteroidota</taxon>
        <taxon>Cytophagia</taxon>
        <taxon>Cytophagales</taxon>
        <taxon>Flectobacillaceae</taxon>
        <taxon>Aquirufa</taxon>
    </lineage>
</organism>
<dbReference type="Gene3D" id="2.60.40.380">
    <property type="entry name" value="Purple acid phosphatase-like, N-terminal"/>
    <property type="match status" value="1"/>
</dbReference>
<protein>
    <recommendedName>
        <fullName evidence="2">Calcineurin-like phosphoesterase domain-containing protein</fullName>
    </recommendedName>
</protein>
<dbReference type="PANTHER" id="PTHR45867">
    <property type="entry name" value="PURPLE ACID PHOSPHATASE"/>
    <property type="match status" value="1"/>
</dbReference>